<dbReference type="EMBL" id="QVQA01000008">
    <property type="protein sequence ID" value="KAF5101956.1"/>
    <property type="molecule type" value="Genomic_DNA"/>
</dbReference>
<gene>
    <name evidence="1" type="ORF">D0Z00_000611</name>
</gene>
<evidence type="ECO:0000313" key="1">
    <source>
        <dbReference type="EMBL" id="KAF5101956.1"/>
    </source>
</evidence>
<reference evidence="1 2" key="1">
    <citation type="journal article" date="2020" name="Front. Microbiol.">
        <title>Phenotypic and Genetic Characterization of the Cheese Ripening Yeast Geotrichum candidum.</title>
        <authorList>
            <person name="Perkins V."/>
            <person name="Vignola S."/>
            <person name="Lessard M.H."/>
            <person name="Plante P.L."/>
            <person name="Corbeil J."/>
            <person name="Dugat-Bony E."/>
            <person name="Frenette M."/>
            <person name="Labrie S."/>
        </authorList>
    </citation>
    <scope>NUCLEOTIDE SEQUENCE [LARGE SCALE GENOMIC DNA]</scope>
    <source>
        <strain evidence="1 2">LMA-1147</strain>
    </source>
</reference>
<dbReference type="Proteomes" id="UP000744676">
    <property type="component" value="Unassembled WGS sequence"/>
</dbReference>
<name>A0ACB6V9G6_9ASCO</name>
<accession>A0ACB6V9G6</accession>
<organism evidence="1 2">
    <name type="scientific">Geotrichum galactomycetum</name>
    <dbReference type="NCBI Taxonomy" id="27317"/>
    <lineage>
        <taxon>Eukaryota</taxon>
        <taxon>Fungi</taxon>
        <taxon>Dikarya</taxon>
        <taxon>Ascomycota</taxon>
        <taxon>Saccharomycotina</taxon>
        <taxon>Dipodascomycetes</taxon>
        <taxon>Dipodascales</taxon>
        <taxon>Dipodascaceae</taxon>
        <taxon>Geotrichum</taxon>
    </lineage>
</organism>
<protein>
    <submittedName>
        <fullName evidence="1">Uncharacterized protein</fullName>
    </submittedName>
</protein>
<evidence type="ECO:0000313" key="2">
    <source>
        <dbReference type="Proteomes" id="UP000744676"/>
    </source>
</evidence>
<proteinExistence type="predicted"/>
<comment type="caution">
    <text evidence="1">The sequence shown here is derived from an EMBL/GenBank/DDBJ whole genome shotgun (WGS) entry which is preliminary data.</text>
</comment>
<keyword evidence="2" id="KW-1185">Reference proteome</keyword>
<sequence>MTEPDSRIAQLLSYGVELPTIQALCVEAGATNESIAWAYKTTNPSVNTKGKKKQADPNSGPSPADPYHELLTNKNLRYVPYKDSDKILGNTYGMLILQDFEAITPNILARTVETVEGGGTIIILLESLTELSQLADLPMDIHSKFQTEAYPETIPRFNRRFVPSILSCSTCLVLNDQLQVVSGDISTLEPTMMDRYTGPASETITKFAKTADQEKIIQDLLEVLSTGKKTVFAITAGRGRGKSATLGLTISAVLSQYANTFVTSPSPDNLKTFFQFVIKGLLFKGLKEGTDFEVVKANNPFKSVLKITVFSPYKQVIQFIQPHQTNLLGQADLLVIDEAAAIPLTLVKNLLGPYTVLMASTIHGYEGTGRSLSLKLIKELKQKSQSIKKSKAKMPFIPVRELSLTQPIRYAPGDPAEAWLNQLLCLDANVSTEDTGEKPSFKPEDCTVHLLNKDSLFSFTPKSEEYLQKVMALFVESHYKNSPNDLQLLSDAPAHYLFVLLGPNSEEPLCVAQIALEGSISKATIRNNLSKSQRADGDLIPWLVAQQFQDEDFPTLLGARVVRIATNPNVMSQGYGVHMLKVLAQFYNGTLFKQDFGVQRVILLGVGLQKKEIDVVSEELTLPTSQTLALFTKAVRSVVVVLKGVVASIFLTLIGKQGLSQWTVARVFYFLAGHILGIKVVIKNPEALTTRPAVFVANHQSELDILMLGATFPQYCSVTGKKILKYYPFLGWFMTLSGAVYIDRVNRDNALKAFSSAIEQVKSRNQSVFIFPEGTRSYSTTPKLLPFKKGAFHFAQQAQIPIIPWVVSNYSKVFSFKTRTFVPGTIEIEVLEPVNTVGKTATDVNELVNVVESRMTEVVAKLGYGDGKSYADKTK</sequence>